<dbReference type="InterPro" id="IPR007820">
    <property type="entry name" value="AbrB_fam"/>
</dbReference>
<feature type="transmembrane region" description="Helical" evidence="1">
    <location>
        <begin position="145"/>
        <end position="164"/>
    </location>
</feature>
<feature type="transmembrane region" description="Helical" evidence="1">
    <location>
        <begin position="86"/>
        <end position="109"/>
    </location>
</feature>
<protein>
    <recommendedName>
        <fullName evidence="4">Ammonia monooxygenase</fullName>
    </recommendedName>
</protein>
<dbReference type="PIRSF" id="PIRSF038991">
    <property type="entry name" value="Protein_AbrB"/>
    <property type="match status" value="1"/>
</dbReference>
<dbReference type="EMBL" id="FXUL01000010">
    <property type="protein sequence ID" value="SMP64864.1"/>
    <property type="molecule type" value="Genomic_DNA"/>
</dbReference>
<dbReference type="PANTHER" id="PTHR38457:SF1">
    <property type="entry name" value="REGULATOR ABRB-RELATED"/>
    <property type="match status" value="1"/>
</dbReference>
<gene>
    <name evidence="2" type="ORF">SAMN06295970_110109</name>
</gene>
<dbReference type="PANTHER" id="PTHR38457">
    <property type="entry name" value="REGULATOR ABRB-RELATED"/>
    <property type="match status" value="1"/>
</dbReference>
<feature type="transmembrane region" description="Helical" evidence="1">
    <location>
        <begin position="184"/>
        <end position="202"/>
    </location>
</feature>
<keyword evidence="1" id="KW-0472">Membrane</keyword>
<evidence type="ECO:0000256" key="1">
    <source>
        <dbReference type="SAM" id="Phobius"/>
    </source>
</evidence>
<dbReference type="NCBIfam" id="TIGR03082">
    <property type="entry name" value="Gneg_AbrB_dup"/>
    <property type="match status" value="2"/>
</dbReference>
<feature type="transmembrane region" description="Helical" evidence="1">
    <location>
        <begin position="316"/>
        <end position="340"/>
    </location>
</feature>
<name>A0ABY1QE63_9BURK</name>
<evidence type="ECO:0008006" key="4">
    <source>
        <dbReference type="Google" id="ProtNLM"/>
    </source>
</evidence>
<comment type="caution">
    <text evidence="2">The sequence shown here is derived from an EMBL/GenBank/DDBJ whole genome shotgun (WGS) entry which is preliminary data.</text>
</comment>
<dbReference type="Pfam" id="PF05145">
    <property type="entry name" value="AbrB"/>
    <property type="match status" value="1"/>
</dbReference>
<sequence>MPFPTFADFRSFIVTLLLGLAAAGLCNALRTPLPWMIGPLFASAATRMAGVSLYCPTAVRQGGQWAIGTALGLYFTPLVVKVLASYLPWIFAGTVFAMALGISCAWLLARLSGVDRVTAFFAMAVGGASEMAAQGERHGAAVDRVAAAHSLRIMMVVVLVPFAFKFLDVHGLDPFVPGARVVHYDGLMLLVALTSAGALLLSRFNWPNVWVIGPLLVAILLTAFGVNLSALPEWMTHFGQLFIGISLGTRFTPEFLHTAPRYLASVAVCALLAILVAGGFGMLLAWTSSINPATAILATSPGGIAEMSLTARTLNLGVPIVTAFHVIRMSVLVLTIGPLFRSMRYFQARADA</sequence>
<keyword evidence="1" id="KW-0812">Transmembrane</keyword>
<proteinExistence type="predicted"/>
<feature type="transmembrane region" description="Helical" evidence="1">
    <location>
        <begin position="263"/>
        <end position="286"/>
    </location>
</feature>
<keyword evidence="3" id="KW-1185">Reference proteome</keyword>
<feature type="transmembrane region" description="Helical" evidence="1">
    <location>
        <begin position="234"/>
        <end position="251"/>
    </location>
</feature>
<evidence type="ECO:0000313" key="3">
    <source>
        <dbReference type="Proteomes" id="UP001158049"/>
    </source>
</evidence>
<dbReference type="Proteomes" id="UP001158049">
    <property type="component" value="Unassembled WGS sequence"/>
</dbReference>
<organism evidence="2 3">
    <name type="scientific">Noviherbaspirillum suwonense</name>
    <dbReference type="NCBI Taxonomy" id="1224511"/>
    <lineage>
        <taxon>Bacteria</taxon>
        <taxon>Pseudomonadati</taxon>
        <taxon>Pseudomonadota</taxon>
        <taxon>Betaproteobacteria</taxon>
        <taxon>Burkholderiales</taxon>
        <taxon>Oxalobacteraceae</taxon>
        <taxon>Noviherbaspirillum</taxon>
    </lineage>
</organism>
<dbReference type="InterPro" id="IPR017516">
    <property type="entry name" value="AbrB_dup"/>
</dbReference>
<dbReference type="RefSeq" id="WP_283442953.1">
    <property type="nucleotide sequence ID" value="NZ_FXUL01000010.1"/>
</dbReference>
<accession>A0ABY1QE63</accession>
<evidence type="ECO:0000313" key="2">
    <source>
        <dbReference type="EMBL" id="SMP64864.1"/>
    </source>
</evidence>
<reference evidence="2 3" key="1">
    <citation type="submission" date="2017-05" db="EMBL/GenBank/DDBJ databases">
        <authorList>
            <person name="Varghese N."/>
            <person name="Submissions S."/>
        </authorList>
    </citation>
    <scope>NUCLEOTIDE SEQUENCE [LARGE SCALE GENOMIC DNA]</scope>
    <source>
        <strain evidence="2 3">DSM 26001</strain>
    </source>
</reference>
<feature type="transmembrane region" description="Helical" evidence="1">
    <location>
        <begin position="209"/>
        <end position="228"/>
    </location>
</feature>
<keyword evidence="1" id="KW-1133">Transmembrane helix</keyword>